<dbReference type="PANTHER" id="PTHR33169">
    <property type="entry name" value="PADR-FAMILY TRANSCRIPTIONAL REGULATOR"/>
    <property type="match status" value="1"/>
</dbReference>
<sequence>MINKELLKGSTPLLILAMLEKRDMYGYEMITEIEQASAGIFQFKEGTLYPLLHALEADGLIVSYWSEGVGARRRKYYRITPRGGSRLAERKEEWTTYRTAVERVLGEGQA</sequence>
<dbReference type="InterPro" id="IPR036388">
    <property type="entry name" value="WH-like_DNA-bd_sf"/>
</dbReference>
<evidence type="ECO:0000313" key="1">
    <source>
        <dbReference type="EMBL" id="BAU28354.1"/>
    </source>
</evidence>
<dbReference type="Gene3D" id="1.10.10.10">
    <property type="entry name" value="Winged helix-like DNA-binding domain superfamily/Winged helix DNA-binding domain"/>
    <property type="match status" value="1"/>
</dbReference>
<dbReference type="EMBL" id="AP017312">
    <property type="protein sequence ID" value="BAU28354.1"/>
    <property type="molecule type" value="Genomic_DNA"/>
</dbReference>
<dbReference type="SUPFAM" id="SSF46785">
    <property type="entry name" value="Winged helix' DNA-binding domain"/>
    <property type="match status" value="1"/>
</dbReference>
<dbReference type="InterPro" id="IPR052509">
    <property type="entry name" value="Metal_resp_DNA-bind_regulator"/>
</dbReference>
<dbReference type="PANTHER" id="PTHR33169:SF14">
    <property type="entry name" value="TRANSCRIPTIONAL REGULATOR RV3488"/>
    <property type="match status" value="1"/>
</dbReference>
<dbReference type="AlphaFoldDB" id="A0A0U5B1A0"/>
<dbReference type="InterPro" id="IPR036390">
    <property type="entry name" value="WH_DNA-bd_sf"/>
</dbReference>
<protein>
    <submittedName>
        <fullName evidence="1">Lineage-specific thermal regulator protein</fullName>
    </submittedName>
</protein>
<dbReference type="InterPro" id="IPR005149">
    <property type="entry name" value="Tscrpt_reg_PadR_N"/>
</dbReference>
<evidence type="ECO:0000313" key="2">
    <source>
        <dbReference type="Proteomes" id="UP000217696"/>
    </source>
</evidence>
<dbReference type="KEGG" id="asoc:CB4_02528"/>
<gene>
    <name evidence="1" type="ORF">CB4_02528</name>
</gene>
<keyword evidence="2" id="KW-1185">Reference proteome</keyword>
<accession>A0A0U5B1A0</accession>
<name>A0A0U5B1A0_9BACL</name>
<proteinExistence type="predicted"/>
<dbReference type="Pfam" id="PF03551">
    <property type="entry name" value="PadR"/>
    <property type="match status" value="1"/>
</dbReference>
<dbReference type="Proteomes" id="UP000217696">
    <property type="component" value="Chromosome"/>
</dbReference>
<organism evidence="1 2">
    <name type="scientific">Aneurinibacillus soli</name>
    <dbReference type="NCBI Taxonomy" id="1500254"/>
    <lineage>
        <taxon>Bacteria</taxon>
        <taxon>Bacillati</taxon>
        <taxon>Bacillota</taxon>
        <taxon>Bacilli</taxon>
        <taxon>Bacillales</taxon>
        <taxon>Paenibacillaceae</taxon>
        <taxon>Aneurinibacillus group</taxon>
        <taxon>Aneurinibacillus</taxon>
    </lineage>
</organism>
<reference evidence="1 2" key="1">
    <citation type="submission" date="2015-12" db="EMBL/GenBank/DDBJ databases">
        <title>Genome sequence of Aneurinibacillus soli.</title>
        <authorList>
            <person name="Lee J.S."/>
            <person name="Lee K.C."/>
            <person name="Kim K.K."/>
            <person name="Lee B.W."/>
        </authorList>
    </citation>
    <scope>NUCLEOTIDE SEQUENCE [LARGE SCALE GENOMIC DNA]</scope>
    <source>
        <strain evidence="1 2">CB4</strain>
    </source>
</reference>